<name>A0AAV7I215_COTGL</name>
<proteinExistence type="predicted"/>
<dbReference type="EMBL" id="JAHXZJ010002609">
    <property type="protein sequence ID" value="KAH0539853.1"/>
    <property type="molecule type" value="Genomic_DNA"/>
</dbReference>
<keyword evidence="3" id="KW-1185">Reference proteome</keyword>
<dbReference type="Proteomes" id="UP000826195">
    <property type="component" value="Unassembled WGS sequence"/>
</dbReference>
<comment type="caution">
    <text evidence="2">The sequence shown here is derived from an EMBL/GenBank/DDBJ whole genome shotgun (WGS) entry which is preliminary data.</text>
</comment>
<accession>A0AAV7I215</accession>
<sequence length="250" mass="27864">MLESLHWLSDILRDRLLRELKRNIDPETVWTLEDQPITRFSDEITDKGVQNSFISPLCCGAAATTTMTTTTTITTMATGLLTVNTTPTSTGRYLPMESRPLMSTGVPPGRRRPIPSPQTTRSSMLVRYPPSANSTMSQATQHANQPGCSPILRECPDLDPRNSLSRTGGAHYQPAMYERVSTWNLKFSGQDLSKLEPFLRRLEDCQMTCGHNDADMLAVMPLVLTGAAKTCWTHMKRAIDSYDVLCQALR</sequence>
<dbReference type="AlphaFoldDB" id="A0AAV7I215"/>
<gene>
    <name evidence="2" type="ORF">KQX54_009128</name>
</gene>
<reference evidence="2 3" key="1">
    <citation type="journal article" date="2021" name="J. Hered.">
        <title>A chromosome-level genome assembly of the parasitoid wasp, Cotesia glomerata (Hymenoptera: Braconidae).</title>
        <authorList>
            <person name="Pinto B.J."/>
            <person name="Weis J.J."/>
            <person name="Gamble T."/>
            <person name="Ode P.J."/>
            <person name="Paul R."/>
            <person name="Zaspel J.M."/>
        </authorList>
    </citation>
    <scope>NUCLEOTIDE SEQUENCE [LARGE SCALE GENOMIC DNA]</scope>
    <source>
        <strain evidence="2">CgM1</strain>
    </source>
</reference>
<feature type="region of interest" description="Disordered" evidence="1">
    <location>
        <begin position="88"/>
        <end position="153"/>
    </location>
</feature>
<feature type="compositionally biased region" description="Polar residues" evidence="1">
    <location>
        <begin position="131"/>
        <end position="147"/>
    </location>
</feature>
<evidence type="ECO:0000313" key="2">
    <source>
        <dbReference type="EMBL" id="KAH0539853.1"/>
    </source>
</evidence>
<organism evidence="2 3">
    <name type="scientific">Cotesia glomerata</name>
    <name type="common">Lepidopteran parasitic wasp</name>
    <name type="synonym">Apanteles glomeratus</name>
    <dbReference type="NCBI Taxonomy" id="32391"/>
    <lineage>
        <taxon>Eukaryota</taxon>
        <taxon>Metazoa</taxon>
        <taxon>Ecdysozoa</taxon>
        <taxon>Arthropoda</taxon>
        <taxon>Hexapoda</taxon>
        <taxon>Insecta</taxon>
        <taxon>Pterygota</taxon>
        <taxon>Neoptera</taxon>
        <taxon>Endopterygota</taxon>
        <taxon>Hymenoptera</taxon>
        <taxon>Apocrita</taxon>
        <taxon>Ichneumonoidea</taxon>
        <taxon>Braconidae</taxon>
        <taxon>Microgastrinae</taxon>
        <taxon>Cotesia</taxon>
    </lineage>
</organism>
<evidence type="ECO:0000313" key="3">
    <source>
        <dbReference type="Proteomes" id="UP000826195"/>
    </source>
</evidence>
<protein>
    <submittedName>
        <fullName evidence="2">Uncharacterized protein</fullName>
    </submittedName>
</protein>
<evidence type="ECO:0000256" key="1">
    <source>
        <dbReference type="SAM" id="MobiDB-lite"/>
    </source>
</evidence>